<feature type="compositionally biased region" description="Polar residues" evidence="1">
    <location>
        <begin position="41"/>
        <end position="52"/>
    </location>
</feature>
<feature type="compositionally biased region" description="Polar residues" evidence="1">
    <location>
        <begin position="83"/>
        <end position="94"/>
    </location>
</feature>
<protein>
    <submittedName>
        <fullName evidence="3">(apollo) hypothetical protein</fullName>
    </submittedName>
</protein>
<dbReference type="GO" id="GO:0005509">
    <property type="term" value="F:calcium ion binding"/>
    <property type="evidence" value="ECO:0007669"/>
    <property type="project" value="InterPro"/>
</dbReference>
<evidence type="ECO:0000259" key="2">
    <source>
        <dbReference type="PROSITE" id="PS50222"/>
    </source>
</evidence>
<sequence length="468" mass="54162">MDLRNQEEQISKWLEEVEDKEEGSNDSASETEDNVEEEIHINTSDSEFSNESSEPEDDIIRPSKRQRTQIVDSDDSLEDIHETNSPQTSIQGNQRVLQVTPRFLYGKNKHKWSSVPRSATTRTLRRNIVHFIPGPRGEARELQEPIDLFRLFMTDDMLQQVVTFTNAEIITQRNRYKQESYTVSRTNLLEIKALLVNINAYAIYVSNDLRNKKKPTLRRDFVMKMGDQLMDPWLRERLQTVTLRRNIKRTGRPRAPHGIIRCASVAAACSSSRYIAGHITITVNMSISEFRRKKLLYVFNVFFDVNQSGTIERKDFEIAIEKICSLRGWKPGDAKHTETHEIMIKIWDGLRKRADSNKDGQVSVEEWVLMWNDYAQNPSAALKWQQLYCHFMFQLEDASADGSIDCDEFTSVCSSYGIDPQECKLAFSKMAKGKASVSWDEFQELWKEYFSTEDPNAAGNFIFGRTSF</sequence>
<evidence type="ECO:0000256" key="1">
    <source>
        <dbReference type="SAM" id="MobiDB-lite"/>
    </source>
</evidence>
<keyword evidence="4" id="KW-1185">Reference proteome</keyword>
<comment type="caution">
    <text evidence="3">The sequence shown here is derived from an EMBL/GenBank/DDBJ whole genome shotgun (WGS) entry which is preliminary data.</text>
</comment>
<reference evidence="3" key="1">
    <citation type="submission" date="2021-04" db="EMBL/GenBank/DDBJ databases">
        <authorList>
            <person name="Tunstrom K."/>
        </authorList>
    </citation>
    <scope>NUCLEOTIDE SEQUENCE</scope>
</reference>
<dbReference type="PROSITE" id="PS00018">
    <property type="entry name" value="EF_HAND_1"/>
    <property type="match status" value="3"/>
</dbReference>
<feature type="domain" description="EF-hand" evidence="2">
    <location>
        <begin position="384"/>
        <end position="419"/>
    </location>
</feature>
<dbReference type="InterPro" id="IPR018247">
    <property type="entry name" value="EF_Hand_1_Ca_BS"/>
</dbReference>
<organism evidence="3 4">
    <name type="scientific">Parnassius apollo</name>
    <name type="common">Apollo butterfly</name>
    <name type="synonym">Papilio apollo</name>
    <dbReference type="NCBI Taxonomy" id="110799"/>
    <lineage>
        <taxon>Eukaryota</taxon>
        <taxon>Metazoa</taxon>
        <taxon>Ecdysozoa</taxon>
        <taxon>Arthropoda</taxon>
        <taxon>Hexapoda</taxon>
        <taxon>Insecta</taxon>
        <taxon>Pterygota</taxon>
        <taxon>Neoptera</taxon>
        <taxon>Endopterygota</taxon>
        <taxon>Lepidoptera</taxon>
        <taxon>Glossata</taxon>
        <taxon>Ditrysia</taxon>
        <taxon>Papilionoidea</taxon>
        <taxon>Papilionidae</taxon>
        <taxon>Parnassiinae</taxon>
        <taxon>Parnassini</taxon>
        <taxon>Parnassius</taxon>
        <taxon>Parnassius</taxon>
    </lineage>
</organism>
<feature type="region of interest" description="Disordered" evidence="1">
    <location>
        <begin position="1"/>
        <end position="94"/>
    </location>
</feature>
<proteinExistence type="predicted"/>
<dbReference type="Proteomes" id="UP000691718">
    <property type="component" value="Unassembled WGS sequence"/>
</dbReference>
<accession>A0A8S3W0S0</accession>
<dbReference type="CDD" id="cd00051">
    <property type="entry name" value="EFh"/>
    <property type="match status" value="1"/>
</dbReference>
<dbReference type="AlphaFoldDB" id="A0A8S3W0S0"/>
<dbReference type="PROSITE" id="PS50222">
    <property type="entry name" value="EF_HAND_2"/>
    <property type="match status" value="1"/>
</dbReference>
<dbReference type="Pfam" id="PF13202">
    <property type="entry name" value="EF-hand_5"/>
    <property type="match status" value="1"/>
</dbReference>
<gene>
    <name evidence="3" type="ORF">PAPOLLO_LOCUS745</name>
</gene>
<dbReference type="EMBL" id="CAJQZP010000031">
    <property type="protein sequence ID" value="CAG4933929.1"/>
    <property type="molecule type" value="Genomic_DNA"/>
</dbReference>
<dbReference type="OrthoDB" id="6770266at2759"/>
<evidence type="ECO:0000313" key="3">
    <source>
        <dbReference type="EMBL" id="CAG4933929.1"/>
    </source>
</evidence>
<evidence type="ECO:0000313" key="4">
    <source>
        <dbReference type="Proteomes" id="UP000691718"/>
    </source>
</evidence>
<dbReference type="InterPro" id="IPR002048">
    <property type="entry name" value="EF_hand_dom"/>
</dbReference>
<name>A0A8S3W0S0_PARAO</name>
<feature type="compositionally biased region" description="Basic and acidic residues" evidence="1">
    <location>
        <begin position="1"/>
        <end position="15"/>
    </location>
</feature>